<name>A0AAQ3LB48_9BACT</name>
<dbReference type="GO" id="GO:0016853">
    <property type="term" value="F:isomerase activity"/>
    <property type="evidence" value="ECO:0007669"/>
    <property type="project" value="UniProtKB-KW"/>
</dbReference>
<organism evidence="4 5">
    <name type="scientific">Rubellicoccus peritrichatus</name>
    <dbReference type="NCBI Taxonomy" id="3080537"/>
    <lineage>
        <taxon>Bacteria</taxon>
        <taxon>Pseudomonadati</taxon>
        <taxon>Verrucomicrobiota</taxon>
        <taxon>Opitutia</taxon>
        <taxon>Puniceicoccales</taxon>
        <taxon>Cerasicoccaceae</taxon>
        <taxon>Rubellicoccus</taxon>
    </lineage>
</organism>
<evidence type="ECO:0000256" key="1">
    <source>
        <dbReference type="ARBA" id="ARBA00023235"/>
    </source>
</evidence>
<keyword evidence="5" id="KW-1185">Reference proteome</keyword>
<dbReference type="PANTHER" id="PTHR43489:SF3">
    <property type="entry name" value="XYLOSE ISOMERASE DOMAIN PROTEIN TIM BARREL"/>
    <property type="match status" value="1"/>
</dbReference>
<reference evidence="4 5" key="1">
    <citation type="submission" date="2023-10" db="EMBL/GenBank/DDBJ databases">
        <title>Rubellicoccus peritrichatus gen. nov., sp. nov., isolated from an algae of coral reef tank.</title>
        <authorList>
            <person name="Luo J."/>
        </authorList>
    </citation>
    <scope>NUCLEOTIDE SEQUENCE [LARGE SCALE GENOMIC DNA]</scope>
    <source>
        <strain evidence="4 5">CR14</strain>
    </source>
</reference>
<dbReference type="SUPFAM" id="SSF51658">
    <property type="entry name" value="Xylose isomerase-like"/>
    <property type="match status" value="1"/>
</dbReference>
<dbReference type="RefSeq" id="WP_317833389.1">
    <property type="nucleotide sequence ID" value="NZ_CP136920.1"/>
</dbReference>
<protein>
    <submittedName>
        <fullName evidence="4">TIM barrel protein</fullName>
    </submittedName>
</protein>
<gene>
    <name evidence="4" type="ORF">RZN69_20700</name>
</gene>
<feature type="active site" description="Proton donor/acceptor" evidence="2">
    <location>
        <position position="121"/>
    </location>
</feature>
<evidence type="ECO:0000259" key="3">
    <source>
        <dbReference type="Pfam" id="PF01261"/>
    </source>
</evidence>
<evidence type="ECO:0000256" key="2">
    <source>
        <dbReference type="PIRSR" id="PIRSR006241-50"/>
    </source>
</evidence>
<dbReference type="Proteomes" id="UP001304300">
    <property type="component" value="Chromosome"/>
</dbReference>
<dbReference type="InterPro" id="IPR013022">
    <property type="entry name" value="Xyl_isomerase-like_TIM-brl"/>
</dbReference>
<evidence type="ECO:0000313" key="5">
    <source>
        <dbReference type="Proteomes" id="UP001304300"/>
    </source>
</evidence>
<sequence length="241" mass="27451">MSIIESVLTCQELGFDGFEFWKWDEIKAQQVLEARESTGMPVSAFCTLFTSLTDPDQHDDYVIGLRKSIRMGKRLGCSQLITQVGMEMPSMSRFEMRQHLIDGLAKCVPLLERANFVLLVEPLNPVDSPGPGYFLSCADEAFSIVEELNSPHIKVLFDVYHQQVTQGRLSQRIFNNLDKIGHFHAAGNPGRNEPVKGEINYPFLIRELERQQYNGYIGLEYYPTESVKPSLSSFLDWIHSN</sequence>
<proteinExistence type="predicted"/>
<dbReference type="Gene3D" id="3.20.20.150">
    <property type="entry name" value="Divalent-metal-dependent TIM barrel enzymes"/>
    <property type="match status" value="1"/>
</dbReference>
<dbReference type="Pfam" id="PF01261">
    <property type="entry name" value="AP_endonuc_2"/>
    <property type="match status" value="1"/>
</dbReference>
<dbReference type="InterPro" id="IPR026040">
    <property type="entry name" value="HyI-like"/>
</dbReference>
<dbReference type="EMBL" id="CP136920">
    <property type="protein sequence ID" value="WOO41047.1"/>
    <property type="molecule type" value="Genomic_DNA"/>
</dbReference>
<dbReference type="PIRSF" id="PIRSF006241">
    <property type="entry name" value="HyI"/>
    <property type="match status" value="1"/>
</dbReference>
<accession>A0AAQ3LB48</accession>
<dbReference type="PANTHER" id="PTHR43489">
    <property type="entry name" value="ISOMERASE"/>
    <property type="match status" value="1"/>
</dbReference>
<keyword evidence="1" id="KW-0413">Isomerase</keyword>
<evidence type="ECO:0000313" key="4">
    <source>
        <dbReference type="EMBL" id="WOO41047.1"/>
    </source>
</evidence>
<dbReference type="KEGG" id="puo:RZN69_20700"/>
<feature type="active site" description="Proton donor/acceptor" evidence="2">
    <location>
        <position position="220"/>
    </location>
</feature>
<dbReference type="InterPro" id="IPR036237">
    <property type="entry name" value="Xyl_isomerase-like_sf"/>
</dbReference>
<dbReference type="AlphaFoldDB" id="A0AAQ3LB48"/>
<dbReference type="InterPro" id="IPR050417">
    <property type="entry name" value="Sugar_Epim/Isomerase"/>
</dbReference>
<feature type="domain" description="Xylose isomerase-like TIM barrel" evidence="3">
    <location>
        <begin position="10"/>
        <end position="225"/>
    </location>
</feature>